<dbReference type="Proteomes" id="UP000033070">
    <property type="component" value="Chromosome"/>
</dbReference>
<dbReference type="STRING" id="1188319.OYT1_00168"/>
<feature type="chain" id="PRO_5017369221" evidence="1">
    <location>
        <begin position="24"/>
        <end position="409"/>
    </location>
</feature>
<evidence type="ECO:0000313" key="3">
    <source>
        <dbReference type="Proteomes" id="UP000033070"/>
    </source>
</evidence>
<accession>A0A2Z6G9F2</accession>
<sequence>MKKVALTLAGVLAAAAFAPEASALPVFARQTGAACSACHFQHFPLLNAFGRSFKASGYTQISQAQVEGEHLSIPANLNFGALVTAGYEDQSKAAGAVASNQNIFVPGTGGEMQLFWGGRINDFAGFLSEFGTAGAASAGSGKILMLPEITGDIRGGLVLYSIGQDAAGAFELLNTGATSIHRLMGNGGMGGQHIMAYSARQYVAAEAGATGAAAVVAHPNGFVNISRYINVGNGVAGGTNGVGLPFTYIRAAGIVDVAGFETGFGIQNWSGKASALAGAATEKATVIDAQMQGEVAGMPLGLYASYGTAGADAINPNNFNLGIATRSSFNIAAELGVLPGHATVQAAIRSGKNGAGAGVDGDNAFMIGATYELSMNQELTLHYTTQSGSAWNANPIGKNAVTLLLETLF</sequence>
<dbReference type="RefSeq" id="WP_062625436.1">
    <property type="nucleotide sequence ID" value="NZ_AP018738.1"/>
</dbReference>
<proteinExistence type="predicted"/>
<protein>
    <submittedName>
        <fullName evidence="2">Cytochrome c1 signal peptide protein</fullName>
    </submittedName>
</protein>
<dbReference type="AlphaFoldDB" id="A0A2Z6G9F2"/>
<evidence type="ECO:0000256" key="1">
    <source>
        <dbReference type="SAM" id="SignalP"/>
    </source>
</evidence>
<keyword evidence="3" id="KW-1185">Reference proteome</keyword>
<organism evidence="2 3">
    <name type="scientific">Ferriphaselus amnicola</name>
    <dbReference type="NCBI Taxonomy" id="1188319"/>
    <lineage>
        <taxon>Bacteria</taxon>
        <taxon>Pseudomonadati</taxon>
        <taxon>Pseudomonadota</taxon>
        <taxon>Betaproteobacteria</taxon>
        <taxon>Nitrosomonadales</taxon>
        <taxon>Gallionellaceae</taxon>
        <taxon>Ferriphaselus</taxon>
    </lineage>
</organism>
<keyword evidence="1" id="KW-0732">Signal</keyword>
<dbReference type="KEGG" id="fam:OYT1_ch0584"/>
<evidence type="ECO:0000313" key="2">
    <source>
        <dbReference type="EMBL" id="BBE50151.1"/>
    </source>
</evidence>
<gene>
    <name evidence="2" type="ORF">OYT1_ch0584</name>
</gene>
<reference evidence="2 3" key="1">
    <citation type="submission" date="2018-06" db="EMBL/GenBank/DDBJ databases">
        <title>OYT1 Genome Sequencing.</title>
        <authorList>
            <person name="Kato S."/>
            <person name="Itoh T."/>
            <person name="Ohkuma M."/>
        </authorList>
    </citation>
    <scope>NUCLEOTIDE SEQUENCE [LARGE SCALE GENOMIC DNA]</scope>
    <source>
        <strain evidence="2 3">OYT1</strain>
    </source>
</reference>
<name>A0A2Z6G9F2_9PROT</name>
<feature type="signal peptide" evidence="1">
    <location>
        <begin position="1"/>
        <end position="23"/>
    </location>
</feature>
<dbReference type="OrthoDB" id="5391020at2"/>
<dbReference type="EMBL" id="AP018738">
    <property type="protein sequence ID" value="BBE50151.1"/>
    <property type="molecule type" value="Genomic_DNA"/>
</dbReference>